<name>A0AAW0JQK4_QUESU</name>
<dbReference type="Proteomes" id="UP000237347">
    <property type="component" value="Unassembled WGS sequence"/>
</dbReference>
<proteinExistence type="predicted"/>
<accession>A0AAW0JQK4</accession>
<dbReference type="EMBL" id="PKMF04000486">
    <property type="protein sequence ID" value="KAK7829277.1"/>
    <property type="molecule type" value="Genomic_DNA"/>
</dbReference>
<comment type="caution">
    <text evidence="1">The sequence shown here is derived from an EMBL/GenBank/DDBJ whole genome shotgun (WGS) entry which is preliminary data.</text>
</comment>
<dbReference type="AlphaFoldDB" id="A0AAW0JQK4"/>
<protein>
    <submittedName>
        <fullName evidence="1">Uncharacterized protein</fullName>
    </submittedName>
</protein>
<organism evidence="1 2">
    <name type="scientific">Quercus suber</name>
    <name type="common">Cork oak</name>
    <dbReference type="NCBI Taxonomy" id="58331"/>
    <lineage>
        <taxon>Eukaryota</taxon>
        <taxon>Viridiplantae</taxon>
        <taxon>Streptophyta</taxon>
        <taxon>Embryophyta</taxon>
        <taxon>Tracheophyta</taxon>
        <taxon>Spermatophyta</taxon>
        <taxon>Magnoliopsida</taxon>
        <taxon>eudicotyledons</taxon>
        <taxon>Gunneridae</taxon>
        <taxon>Pentapetalae</taxon>
        <taxon>rosids</taxon>
        <taxon>fabids</taxon>
        <taxon>Fagales</taxon>
        <taxon>Fagaceae</taxon>
        <taxon>Quercus</taxon>
    </lineage>
</organism>
<gene>
    <name evidence="1" type="ORF">CFP56_029565</name>
</gene>
<keyword evidence="2" id="KW-1185">Reference proteome</keyword>
<evidence type="ECO:0000313" key="1">
    <source>
        <dbReference type="EMBL" id="KAK7829277.1"/>
    </source>
</evidence>
<sequence>MQMQRILQMEGESSSIALV</sequence>
<evidence type="ECO:0000313" key="2">
    <source>
        <dbReference type="Proteomes" id="UP000237347"/>
    </source>
</evidence>
<reference evidence="1 2" key="1">
    <citation type="journal article" date="2018" name="Sci. Data">
        <title>The draft genome sequence of cork oak.</title>
        <authorList>
            <person name="Ramos A.M."/>
            <person name="Usie A."/>
            <person name="Barbosa P."/>
            <person name="Barros P.M."/>
            <person name="Capote T."/>
            <person name="Chaves I."/>
            <person name="Simoes F."/>
            <person name="Abreu I."/>
            <person name="Carrasquinho I."/>
            <person name="Faro C."/>
            <person name="Guimaraes J.B."/>
            <person name="Mendonca D."/>
            <person name="Nobrega F."/>
            <person name="Rodrigues L."/>
            <person name="Saibo N.J.M."/>
            <person name="Varela M.C."/>
            <person name="Egas C."/>
            <person name="Matos J."/>
            <person name="Miguel C.M."/>
            <person name="Oliveira M.M."/>
            <person name="Ricardo C.P."/>
            <person name="Goncalves S."/>
        </authorList>
    </citation>
    <scope>NUCLEOTIDE SEQUENCE [LARGE SCALE GENOMIC DNA]</scope>
    <source>
        <strain evidence="2">cv. HL8</strain>
    </source>
</reference>